<evidence type="ECO:0000313" key="8">
    <source>
        <dbReference type="Proteomes" id="UP000046373"/>
    </source>
</evidence>
<dbReference type="InterPro" id="IPR045229">
    <property type="entry name" value="TPP_enz"/>
</dbReference>
<dbReference type="GO" id="GO:0009097">
    <property type="term" value="P:isoleucine biosynthetic process"/>
    <property type="evidence" value="ECO:0007669"/>
    <property type="project" value="TreeGrafter"/>
</dbReference>
<reference evidence="7 8" key="1">
    <citation type="submission" date="2014-08" db="EMBL/GenBank/DDBJ databases">
        <authorList>
            <person name="Moulin Lionel"/>
        </authorList>
    </citation>
    <scope>NUCLEOTIDE SEQUENCE [LARGE SCALE GENOMIC DNA]</scope>
</reference>
<gene>
    <name evidence="7" type="ORF">MPLDJ20_20177</name>
</gene>
<dbReference type="GO" id="GO:0009099">
    <property type="term" value="P:L-valine biosynthetic process"/>
    <property type="evidence" value="ECO:0007669"/>
    <property type="project" value="TreeGrafter"/>
</dbReference>
<accession>A0A090F1P3</accession>
<dbReference type="FunFam" id="3.40.50.970:FF:000007">
    <property type="entry name" value="Acetolactate synthase"/>
    <property type="match status" value="1"/>
</dbReference>
<name>A0A090F1P3_MESPL</name>
<dbReference type="Gene3D" id="3.40.50.970">
    <property type="match status" value="2"/>
</dbReference>
<dbReference type="PROSITE" id="PS00187">
    <property type="entry name" value="TPP_ENZYMES"/>
    <property type="match status" value="1"/>
</dbReference>
<keyword evidence="2 3" id="KW-0786">Thiamine pyrophosphate</keyword>
<evidence type="ECO:0000259" key="5">
    <source>
        <dbReference type="Pfam" id="PF02775"/>
    </source>
</evidence>
<dbReference type="InterPro" id="IPR029035">
    <property type="entry name" value="DHS-like_NAD/FAD-binding_dom"/>
</dbReference>
<evidence type="ECO:0000259" key="4">
    <source>
        <dbReference type="Pfam" id="PF00205"/>
    </source>
</evidence>
<dbReference type="PANTHER" id="PTHR18968">
    <property type="entry name" value="THIAMINE PYROPHOSPHATE ENZYMES"/>
    <property type="match status" value="1"/>
</dbReference>
<dbReference type="NCBIfam" id="NF006052">
    <property type="entry name" value="PRK08199.1"/>
    <property type="match status" value="1"/>
</dbReference>
<dbReference type="GO" id="GO:0050660">
    <property type="term" value="F:flavin adenine dinucleotide binding"/>
    <property type="evidence" value="ECO:0007669"/>
    <property type="project" value="TreeGrafter"/>
</dbReference>
<dbReference type="InterPro" id="IPR012001">
    <property type="entry name" value="Thiamin_PyroP_enz_TPP-bd_dom"/>
</dbReference>
<evidence type="ECO:0000313" key="7">
    <source>
        <dbReference type="EMBL" id="CDX35397.1"/>
    </source>
</evidence>
<dbReference type="InterPro" id="IPR029061">
    <property type="entry name" value="THDP-binding"/>
</dbReference>
<dbReference type="GO" id="GO:0005948">
    <property type="term" value="C:acetolactate synthase complex"/>
    <property type="evidence" value="ECO:0007669"/>
    <property type="project" value="TreeGrafter"/>
</dbReference>
<dbReference type="InterPro" id="IPR012000">
    <property type="entry name" value="Thiamin_PyroP_enz_cen_dom"/>
</dbReference>
<dbReference type="InterPro" id="IPR000399">
    <property type="entry name" value="TPP-bd_CS"/>
</dbReference>
<evidence type="ECO:0000256" key="3">
    <source>
        <dbReference type="RuleBase" id="RU362132"/>
    </source>
</evidence>
<dbReference type="GO" id="GO:0000287">
    <property type="term" value="F:magnesium ion binding"/>
    <property type="evidence" value="ECO:0007669"/>
    <property type="project" value="InterPro"/>
</dbReference>
<evidence type="ECO:0000256" key="1">
    <source>
        <dbReference type="ARBA" id="ARBA00007812"/>
    </source>
</evidence>
<organism evidence="7 8">
    <name type="scientific">Mesorhizobium plurifarium</name>
    <dbReference type="NCBI Taxonomy" id="69974"/>
    <lineage>
        <taxon>Bacteria</taxon>
        <taxon>Pseudomonadati</taxon>
        <taxon>Pseudomonadota</taxon>
        <taxon>Alphaproteobacteria</taxon>
        <taxon>Hyphomicrobiales</taxon>
        <taxon>Phyllobacteriaceae</taxon>
        <taxon>Mesorhizobium</taxon>
    </lineage>
</organism>
<dbReference type="GeneID" id="31890364"/>
<feature type="domain" description="Thiamine pyrophosphate enzyme TPP-binding" evidence="5">
    <location>
        <begin position="387"/>
        <end position="532"/>
    </location>
</feature>
<evidence type="ECO:0000256" key="2">
    <source>
        <dbReference type="ARBA" id="ARBA00023052"/>
    </source>
</evidence>
<dbReference type="CDD" id="cd00568">
    <property type="entry name" value="TPP_enzymes"/>
    <property type="match status" value="1"/>
</dbReference>
<dbReference type="GO" id="GO:0003984">
    <property type="term" value="F:acetolactate synthase activity"/>
    <property type="evidence" value="ECO:0007669"/>
    <property type="project" value="TreeGrafter"/>
</dbReference>
<feature type="domain" description="Thiamine pyrophosphate enzyme central" evidence="4">
    <location>
        <begin position="189"/>
        <end position="326"/>
    </location>
</feature>
<comment type="similarity">
    <text evidence="1 3">Belongs to the TPP enzyme family.</text>
</comment>
<feature type="domain" description="Thiamine pyrophosphate enzyme N-terminal TPP-binding" evidence="6">
    <location>
        <begin position="3"/>
        <end position="120"/>
    </location>
</feature>
<dbReference type="Pfam" id="PF00205">
    <property type="entry name" value="TPP_enzyme_M"/>
    <property type="match status" value="1"/>
</dbReference>
<dbReference type="Pfam" id="PF02775">
    <property type="entry name" value="TPP_enzyme_C"/>
    <property type="match status" value="1"/>
</dbReference>
<dbReference type="PANTHER" id="PTHR18968:SF120">
    <property type="entry name" value="ACETOLACTATE SYNTHASE LARGE SUBUNIT"/>
    <property type="match status" value="1"/>
</dbReference>
<evidence type="ECO:0000259" key="6">
    <source>
        <dbReference type="Pfam" id="PF02776"/>
    </source>
</evidence>
<dbReference type="CDD" id="cd07035">
    <property type="entry name" value="TPP_PYR_POX_like"/>
    <property type="match status" value="1"/>
</dbReference>
<dbReference type="EMBL" id="CCNB01000012">
    <property type="protein sequence ID" value="CDX35397.1"/>
    <property type="molecule type" value="Genomic_DNA"/>
</dbReference>
<dbReference type="SUPFAM" id="SSF52467">
    <property type="entry name" value="DHS-like NAD/FAD-binding domain"/>
    <property type="match status" value="1"/>
</dbReference>
<dbReference type="Gene3D" id="3.40.50.1220">
    <property type="entry name" value="TPP-binding domain"/>
    <property type="match status" value="1"/>
</dbReference>
<protein>
    <submittedName>
        <fullName evidence="7">Putative acetolactate synthase II large subunit</fullName>
    </submittedName>
</protein>
<dbReference type="InterPro" id="IPR011766">
    <property type="entry name" value="TPP_enzyme_TPP-bd"/>
</dbReference>
<dbReference type="SUPFAM" id="SSF52518">
    <property type="entry name" value="Thiamin diphosphate-binding fold (THDP-binding)"/>
    <property type="match status" value="2"/>
</dbReference>
<dbReference type="Pfam" id="PF02776">
    <property type="entry name" value="TPP_enzyme_N"/>
    <property type="match status" value="1"/>
</dbReference>
<sequence length="563" mass="61163">MRNGGRVLADQLIRHGADTVFCVPGESFLAALDAFHDLEDRVRVISTRIEIGAGHMAEAYGKLTGRPGICFVSRGPGASHAMVAVHTAFEDSTPMILFVGQVTRETSEREAFQEIDIKGMFAHTAKWVAEIQDARRIPEFVSRAFHTAVSGRPGPVVLSLPEDMLLDQVEADDMKPYRVVCASPSEQDIEEFAHRLKGAERPLILVGGGGWSDAAKQMLLHFSERHSIPVCASFRCQDRFDNTHGNYIGDCSLGIMPALADAIRRTDLLITIGARLGELTTQSYTIVQAPTPIQPLVHVHPDPNELCRVYQAVLPINAGPEQFLAAVLAAVPVALPMMTARKRWCASGRHAFEQSAVPDTTPGALDMAIVMKAIGDMVPSDTIVTTDAGNFAGWVNRYHRFPGPGRLLGPANGAMGYGVPAAVSAKLTHPERVVLCFVGDGGFLMTGQELATAMQYEAAVIILVVNNGLYGTIRMYQEREFPGRTPATFLKNPDFAAYARSFGAFAEQVRETSEFGAAFERALSAKRPAVLELLIDPEAITTRTTLTGIREEALSRRAKLARV</sequence>
<dbReference type="GO" id="GO:0030976">
    <property type="term" value="F:thiamine pyrophosphate binding"/>
    <property type="evidence" value="ECO:0007669"/>
    <property type="project" value="InterPro"/>
</dbReference>
<proteinExistence type="inferred from homology"/>
<dbReference type="Proteomes" id="UP000046373">
    <property type="component" value="Unassembled WGS sequence"/>
</dbReference>
<dbReference type="AlphaFoldDB" id="A0A090F1P3"/>